<evidence type="ECO:0000256" key="1">
    <source>
        <dbReference type="SAM" id="MobiDB-lite"/>
    </source>
</evidence>
<feature type="region of interest" description="Disordered" evidence="1">
    <location>
        <begin position="1"/>
        <end position="22"/>
    </location>
</feature>
<name>A0A9X1KXD4_9BACT</name>
<sequence length="161" mass="19428">MKTLSKKSGKPRTDRVNRPETEGLARISPEQMYYMSEHWLSDMKFYEDELGFLQNLIAKYLMWLIDDKHIEDTRIMVSKLREMDKERDQIESRIKIHFKHIAELIENPFSHDLQSSRDEHAELEIRIAAFMKEFRVMKVKVFRHTEMIMETEKATHLLSRE</sequence>
<feature type="compositionally biased region" description="Basic and acidic residues" evidence="1">
    <location>
        <begin position="11"/>
        <end position="22"/>
    </location>
</feature>
<comment type="caution">
    <text evidence="2">The sequence shown here is derived from an EMBL/GenBank/DDBJ whole genome shotgun (WGS) entry which is preliminary data.</text>
</comment>
<reference evidence="2" key="1">
    <citation type="submission" date="2021-09" db="EMBL/GenBank/DDBJ databases">
        <title>Fulvivirga sp. isolated from coastal sediment.</title>
        <authorList>
            <person name="Yu H."/>
        </authorList>
    </citation>
    <scope>NUCLEOTIDE SEQUENCE</scope>
    <source>
        <strain evidence="2">1062</strain>
    </source>
</reference>
<dbReference type="RefSeq" id="WP_225697206.1">
    <property type="nucleotide sequence ID" value="NZ_JAIXNE010000001.1"/>
</dbReference>
<evidence type="ECO:0000313" key="3">
    <source>
        <dbReference type="Proteomes" id="UP001139409"/>
    </source>
</evidence>
<dbReference type="AlphaFoldDB" id="A0A9X1KXD4"/>
<proteinExistence type="predicted"/>
<protein>
    <submittedName>
        <fullName evidence="2">Uncharacterized protein</fullName>
    </submittedName>
</protein>
<organism evidence="2 3">
    <name type="scientific">Fulvivirga sedimenti</name>
    <dbReference type="NCBI Taxonomy" id="2879465"/>
    <lineage>
        <taxon>Bacteria</taxon>
        <taxon>Pseudomonadati</taxon>
        <taxon>Bacteroidota</taxon>
        <taxon>Cytophagia</taxon>
        <taxon>Cytophagales</taxon>
        <taxon>Fulvivirgaceae</taxon>
        <taxon>Fulvivirga</taxon>
    </lineage>
</organism>
<dbReference type="Proteomes" id="UP001139409">
    <property type="component" value="Unassembled WGS sequence"/>
</dbReference>
<keyword evidence="3" id="KW-1185">Reference proteome</keyword>
<dbReference type="EMBL" id="JAIXNE010000001">
    <property type="protein sequence ID" value="MCA6074102.1"/>
    <property type="molecule type" value="Genomic_DNA"/>
</dbReference>
<feature type="compositionally biased region" description="Basic residues" evidence="1">
    <location>
        <begin position="1"/>
        <end position="10"/>
    </location>
</feature>
<evidence type="ECO:0000313" key="2">
    <source>
        <dbReference type="EMBL" id="MCA6074102.1"/>
    </source>
</evidence>
<gene>
    <name evidence="2" type="ORF">LDX50_04440</name>
</gene>
<accession>A0A9X1KXD4</accession>